<proteinExistence type="predicted"/>
<organism evidence="1 2">
    <name type="scientific">Fusobacterium pseudoperiodonticum</name>
    <dbReference type="NCBI Taxonomy" id="2663009"/>
    <lineage>
        <taxon>Bacteria</taxon>
        <taxon>Fusobacteriati</taxon>
        <taxon>Fusobacteriota</taxon>
        <taxon>Fusobacteriia</taxon>
        <taxon>Fusobacteriales</taxon>
        <taxon>Fusobacteriaceae</taxon>
        <taxon>Fusobacterium</taxon>
    </lineage>
</organism>
<dbReference type="AlphaFoldDB" id="A0A2D3NVG6"/>
<reference evidence="1 2" key="1">
    <citation type="submission" date="2017-11" db="EMBL/GenBank/DDBJ databases">
        <title>Genome sequencing of Fusobacterium periodonticum KCOM 1261.</title>
        <authorList>
            <person name="Kook J.-K."/>
            <person name="Park S.-N."/>
            <person name="Lim Y.K."/>
        </authorList>
    </citation>
    <scope>NUCLEOTIDE SEQUENCE [LARGE SCALE GENOMIC DNA]</scope>
    <source>
        <strain evidence="1 2">KCOM 1261</strain>
    </source>
</reference>
<dbReference type="Proteomes" id="UP000230056">
    <property type="component" value="Chromosome"/>
</dbReference>
<sequence>MKKIILGLFLILGAVSFTMPNFINTTKLQNSGYTIMEDSETVLTIAGADIVDGDSILAVSFYLSDMSPKELSDAIKAEAQQQDAKFVASFDNNRAYVNEFKHVDFYSFTIVPKKQKINKYHIYVTYMSPKKLSKEDINKVIDATLNKAEGLIK</sequence>
<protein>
    <submittedName>
        <fullName evidence="1">Uncharacterized protein</fullName>
    </submittedName>
</protein>
<evidence type="ECO:0000313" key="2">
    <source>
        <dbReference type="Proteomes" id="UP000230056"/>
    </source>
</evidence>
<name>A0A2D3NVG6_9FUSO</name>
<accession>A0A2D3NVG6</accession>
<evidence type="ECO:0000313" key="1">
    <source>
        <dbReference type="EMBL" id="ATV59405.1"/>
    </source>
</evidence>
<dbReference type="EMBL" id="CP024699">
    <property type="protein sequence ID" value="ATV59405.1"/>
    <property type="molecule type" value="Genomic_DNA"/>
</dbReference>
<dbReference type="RefSeq" id="WP_100024865.1">
    <property type="nucleotide sequence ID" value="NZ_CP024699.1"/>
</dbReference>
<gene>
    <name evidence="1" type="ORF">CTM72_06455</name>
</gene>